<dbReference type="FunFam" id="2.60.40.10:FF:000130">
    <property type="entry name" value="Hemicentin 1"/>
    <property type="match status" value="1"/>
</dbReference>
<feature type="domain" description="Ig-like" evidence="5">
    <location>
        <begin position="616"/>
        <end position="702"/>
    </location>
</feature>
<dbReference type="PROSITE" id="PS50835">
    <property type="entry name" value="IG_LIKE"/>
    <property type="match status" value="14"/>
</dbReference>
<feature type="domain" description="Ig-like" evidence="5">
    <location>
        <begin position="524"/>
        <end position="612"/>
    </location>
</feature>
<dbReference type="GO" id="GO:0050808">
    <property type="term" value="P:synapse organization"/>
    <property type="evidence" value="ECO:0007669"/>
    <property type="project" value="TreeGrafter"/>
</dbReference>
<dbReference type="CDD" id="cd00096">
    <property type="entry name" value="Ig"/>
    <property type="match status" value="3"/>
</dbReference>
<dbReference type="PANTHER" id="PTHR45080">
    <property type="entry name" value="CONTACTIN 5"/>
    <property type="match status" value="1"/>
</dbReference>
<keyword evidence="1" id="KW-0732">Signal</keyword>
<dbReference type="GO" id="GO:0043025">
    <property type="term" value="C:neuronal cell body"/>
    <property type="evidence" value="ECO:0007669"/>
    <property type="project" value="TreeGrafter"/>
</dbReference>
<dbReference type="InterPro" id="IPR050958">
    <property type="entry name" value="Cell_Adh-Cytoskel_Orgn"/>
</dbReference>
<feature type="domain" description="Ig-like" evidence="5">
    <location>
        <begin position="1255"/>
        <end position="1339"/>
    </location>
</feature>
<feature type="domain" description="Ig-like" evidence="5">
    <location>
        <begin position="371"/>
        <end position="522"/>
    </location>
</feature>
<evidence type="ECO:0000256" key="1">
    <source>
        <dbReference type="ARBA" id="ARBA00022729"/>
    </source>
</evidence>
<dbReference type="GO" id="GO:0030424">
    <property type="term" value="C:axon"/>
    <property type="evidence" value="ECO:0007669"/>
    <property type="project" value="TreeGrafter"/>
</dbReference>
<dbReference type="InterPro" id="IPR003598">
    <property type="entry name" value="Ig_sub2"/>
</dbReference>
<dbReference type="InterPro" id="IPR013098">
    <property type="entry name" value="Ig_I-set"/>
</dbReference>
<feature type="domain" description="Ig-like" evidence="5">
    <location>
        <begin position="110"/>
        <end position="188"/>
    </location>
</feature>
<feature type="domain" description="Ig-like" evidence="5">
    <location>
        <begin position="1438"/>
        <end position="1532"/>
    </location>
</feature>
<dbReference type="EMBL" id="MRZV01000366">
    <property type="protein sequence ID" value="PIK51559.1"/>
    <property type="molecule type" value="Genomic_DNA"/>
</dbReference>
<dbReference type="PANTHER" id="PTHR45080:SF8">
    <property type="entry name" value="IG-LIKE DOMAIN-CONTAINING PROTEIN"/>
    <property type="match status" value="1"/>
</dbReference>
<keyword evidence="2" id="KW-1015">Disulfide bond</keyword>
<proteinExistence type="predicted"/>
<name>A0A2G8KU81_STIJA</name>
<dbReference type="Pfam" id="PF07679">
    <property type="entry name" value="I-set"/>
    <property type="match status" value="9"/>
</dbReference>
<gene>
    <name evidence="6" type="ORF">BSL78_11550</name>
</gene>
<dbReference type="InterPro" id="IPR013106">
    <property type="entry name" value="Ig_V-set"/>
</dbReference>
<dbReference type="GO" id="GO:0008046">
    <property type="term" value="F:axon guidance receptor activity"/>
    <property type="evidence" value="ECO:0007669"/>
    <property type="project" value="TreeGrafter"/>
</dbReference>
<dbReference type="FunFam" id="2.60.40.10:FF:000107">
    <property type="entry name" value="Myosin, light chain kinase a"/>
    <property type="match status" value="2"/>
</dbReference>
<accession>A0A2G8KU81</accession>
<dbReference type="GO" id="GO:0007156">
    <property type="term" value="P:homophilic cell adhesion via plasma membrane adhesion molecules"/>
    <property type="evidence" value="ECO:0007669"/>
    <property type="project" value="TreeGrafter"/>
</dbReference>
<evidence type="ECO:0000256" key="3">
    <source>
        <dbReference type="ARBA" id="ARBA00023319"/>
    </source>
</evidence>
<dbReference type="STRING" id="307972.A0A2G8KU81"/>
<feature type="domain" description="Ig-like" evidence="5">
    <location>
        <begin position="1073"/>
        <end position="1159"/>
    </location>
</feature>
<dbReference type="Pfam" id="PF13927">
    <property type="entry name" value="Ig_3"/>
    <property type="match status" value="4"/>
</dbReference>
<keyword evidence="7" id="KW-1185">Reference proteome</keyword>
<dbReference type="SUPFAM" id="SSF48726">
    <property type="entry name" value="Immunoglobulin"/>
    <property type="match status" value="15"/>
</dbReference>
<dbReference type="SMART" id="SM00408">
    <property type="entry name" value="IGc2"/>
    <property type="match status" value="14"/>
</dbReference>
<dbReference type="InterPro" id="IPR013783">
    <property type="entry name" value="Ig-like_fold"/>
</dbReference>
<feature type="domain" description="Ig-like" evidence="5">
    <location>
        <begin position="1346"/>
        <end position="1433"/>
    </location>
</feature>
<dbReference type="InterPro" id="IPR007110">
    <property type="entry name" value="Ig-like_dom"/>
</dbReference>
<organism evidence="6 7">
    <name type="scientific">Stichopus japonicus</name>
    <name type="common">Sea cucumber</name>
    <dbReference type="NCBI Taxonomy" id="307972"/>
    <lineage>
        <taxon>Eukaryota</taxon>
        <taxon>Metazoa</taxon>
        <taxon>Echinodermata</taxon>
        <taxon>Eleutherozoa</taxon>
        <taxon>Echinozoa</taxon>
        <taxon>Holothuroidea</taxon>
        <taxon>Aspidochirotacea</taxon>
        <taxon>Aspidochirotida</taxon>
        <taxon>Stichopodidae</taxon>
        <taxon>Apostichopus</taxon>
    </lineage>
</organism>
<dbReference type="InterPro" id="IPR036179">
    <property type="entry name" value="Ig-like_dom_sf"/>
</dbReference>
<comment type="caution">
    <text evidence="6">The sequence shown here is derived from an EMBL/GenBank/DDBJ whole genome shotgun (WGS) entry which is preliminary data.</text>
</comment>
<dbReference type="SMART" id="SM00406">
    <property type="entry name" value="IGv"/>
    <property type="match status" value="5"/>
</dbReference>
<protein>
    <submittedName>
        <fullName evidence="6">Putative hemicentin-1</fullName>
    </submittedName>
</protein>
<feature type="region of interest" description="Disordered" evidence="4">
    <location>
        <begin position="241"/>
        <end position="266"/>
    </location>
</feature>
<evidence type="ECO:0000256" key="4">
    <source>
        <dbReference type="SAM" id="MobiDB-lite"/>
    </source>
</evidence>
<dbReference type="OrthoDB" id="5969272at2759"/>
<dbReference type="FunFam" id="2.60.40.10:FF:000186">
    <property type="entry name" value="Hemicentin 1"/>
    <property type="match status" value="2"/>
</dbReference>
<feature type="domain" description="Ig-like" evidence="5">
    <location>
        <begin position="270"/>
        <end position="364"/>
    </location>
</feature>
<evidence type="ECO:0000313" key="7">
    <source>
        <dbReference type="Proteomes" id="UP000230750"/>
    </source>
</evidence>
<dbReference type="Gene3D" id="2.60.40.10">
    <property type="entry name" value="Immunoglobulins"/>
    <property type="match status" value="14"/>
</dbReference>
<feature type="domain" description="Ig-like" evidence="5">
    <location>
        <begin position="981"/>
        <end position="1068"/>
    </location>
</feature>
<dbReference type="SMART" id="SM00409">
    <property type="entry name" value="IG"/>
    <property type="match status" value="14"/>
</dbReference>
<reference evidence="6 7" key="1">
    <citation type="journal article" date="2017" name="PLoS Biol.">
        <title>The sea cucumber genome provides insights into morphological evolution and visceral regeneration.</title>
        <authorList>
            <person name="Zhang X."/>
            <person name="Sun L."/>
            <person name="Yuan J."/>
            <person name="Sun Y."/>
            <person name="Gao Y."/>
            <person name="Zhang L."/>
            <person name="Li S."/>
            <person name="Dai H."/>
            <person name="Hamel J.F."/>
            <person name="Liu C."/>
            <person name="Yu Y."/>
            <person name="Liu S."/>
            <person name="Lin W."/>
            <person name="Guo K."/>
            <person name="Jin S."/>
            <person name="Xu P."/>
            <person name="Storey K.B."/>
            <person name="Huan P."/>
            <person name="Zhang T."/>
            <person name="Zhou Y."/>
            <person name="Zhang J."/>
            <person name="Lin C."/>
            <person name="Li X."/>
            <person name="Xing L."/>
            <person name="Huo D."/>
            <person name="Sun M."/>
            <person name="Wang L."/>
            <person name="Mercier A."/>
            <person name="Li F."/>
            <person name="Yang H."/>
            <person name="Xiang J."/>
        </authorList>
    </citation>
    <scope>NUCLEOTIDE SEQUENCE [LARGE SCALE GENOMIC DNA]</scope>
    <source>
        <strain evidence="6">Shaxun</strain>
        <tissue evidence="6">Muscle</tissue>
    </source>
</reference>
<feature type="domain" description="Ig-like" evidence="5">
    <location>
        <begin position="798"/>
        <end position="885"/>
    </location>
</feature>
<feature type="domain" description="Ig-like" evidence="5">
    <location>
        <begin position="1164"/>
        <end position="1250"/>
    </location>
</feature>
<feature type="domain" description="Ig-like" evidence="5">
    <location>
        <begin position="707"/>
        <end position="793"/>
    </location>
</feature>
<dbReference type="FunFam" id="2.60.40.10:FF:000032">
    <property type="entry name" value="palladin isoform X1"/>
    <property type="match status" value="4"/>
</dbReference>
<dbReference type="InterPro" id="IPR003599">
    <property type="entry name" value="Ig_sub"/>
</dbReference>
<keyword evidence="3" id="KW-0393">Immunoglobulin domain</keyword>
<dbReference type="Proteomes" id="UP000230750">
    <property type="component" value="Unassembled WGS sequence"/>
</dbReference>
<evidence type="ECO:0000256" key="2">
    <source>
        <dbReference type="ARBA" id="ARBA00023157"/>
    </source>
</evidence>
<evidence type="ECO:0000313" key="6">
    <source>
        <dbReference type="EMBL" id="PIK51559.1"/>
    </source>
</evidence>
<sequence>MTTNLNHTSRLPLRGVRSQLLISADQLLPRGYLKKVEFLNLQGHIIPGHEYTLEPDPTQDGIYTVADIIPPAITSTSESRASITRITTSSESQRRQSAHWFLTRNAAPLPRMAARTPGFFGKMATLRCFVDSMLPFTVEWRKGEEVIGMTDQFSESSLVEYDVGNAHSQVEGIYSCIAHSRDMEKPLMGRADTFLDVTEPPPRILPPSNVTTVPGLDAILTCDISSTVPYNVTWDRPAARIPSTQHQSSSPEKRVPHHQGRSSGGYREIPLHRQERGRRYRTSHVERNEYLVAPDQRATLHCRATGSPPPKIMWFKNNMDLSTSHYTEVTEEGDLIIMSAHVYDQGEYMCVAANEAGSDSMPVNLFVGAEPEIILAPSRNTGDDYGQNVTLPCLAQGYPKPTIRWEKVGAEGFLQRVAGWMFYPMVISSFMNWPLTTEGRTFATQKTHSVWTRRSHSRHGNPPPSIEWYRDGSPMDFEVGRHRLEEGRLVIESVLVSDGGRYTCIATNEVGNASVTTQLIVQVPPIILEDVKQSYTVIETKSVQLNCPAEGFPRPQIQWLFNGEPISNNGLDHFVDDQGSLSIPFAASENGGTYTCKVVNPAGQVSHDIALHFLLPRRSRLVHIPEHHRIQPGDATLRGQEQPPSEIRWTRNGEPVPFSGRNYYQSSSGSLIFQRVEESDRGYYVCIATNQAGNTTKIVELEVHVVPRIREADDEASVIVGEMLSLECNAYGNPAPEISWQKDGTKVKFHKRRFVKEDSGTFTIRNARPGDQGTYTCLATNDAGADRRVVRVSVFIAPNITDLFQSYNVLVDRDVMLYCDVTGFPDPEIEWFINNEAISPNNIKYSIDESTGSLEILSLSVEDTAIYECRASNPAGLATGEFEINVVEPPKVTNGTIEIVKVMMGDTADMSCEIHSTPPPEISWEVENQPISVSSSALVLPDNTLRLSRTRPSDAGYYTCIATNIVGTATKMYQLVVLVPPTIVPGEEQQTAYVEEDVRLSCEHDGFPQPTVMWMKGEEKVNTQNRLKYFLSPDGSLTIYGLQDQDSSEYTCNVGNEAGIASITTELTVLMPPQIMETPSDYTVLYRNSVTLHCEADGIPPPKTVWTKDGVPLTEDDVRYFANPSGSLRIASVVRSDTGTYSCLITNSAGTARKDINLNVLVPPEFDNEAENEYKVLLKQDISLPCGVDSYPPPTITWYKDGHQLSFTTPRILMMSDSLDIPRAQVSDSGLYRCVATHPAGNISRNFRVNVQVPPRIGDSPTTIRSLVGDNIVLPCEAVGVPIPVVMWSRGGEKYPAQDARFEQLQQGSLSIRNAKEGDSGKYLCIAVSEAGSESKTLWLEVNDPPRITNYLPSELVQPLNSFLMIPCEAEGSPRPNVEWFKGSTPVKQFQNGYTITTDGSLIISSLQPGDNGVYTCRVSNQWGNDSQSTSVDTQVRPHIVGENTEREAETLTAMQGDTIQLECNVTDAHPPATISVDMDDRLITNPENAGLEVDFGGRLLTIPFIQNQDMAHYYCIASNSVGDTQKHFRVNVQEGPIINSLAWEEVTVMAGQDVSFDCNVREHRFPESPGTLTTYRWPAPISVTTSIWTVPSTSDAWRSSTQASTHAWRKTALVLRTGP</sequence>
<feature type="domain" description="Ig-like" evidence="5">
    <location>
        <begin position="890"/>
        <end position="976"/>
    </location>
</feature>
<evidence type="ECO:0000259" key="5">
    <source>
        <dbReference type="PROSITE" id="PS50835"/>
    </source>
</evidence>
<dbReference type="GO" id="GO:0005886">
    <property type="term" value="C:plasma membrane"/>
    <property type="evidence" value="ECO:0007669"/>
    <property type="project" value="TreeGrafter"/>
</dbReference>